<accession>A0AAV3ZN56</accession>
<feature type="region of interest" description="Disordered" evidence="1">
    <location>
        <begin position="145"/>
        <end position="164"/>
    </location>
</feature>
<evidence type="ECO:0000313" key="3">
    <source>
        <dbReference type="Proteomes" id="UP000735302"/>
    </source>
</evidence>
<name>A0AAV3ZN56_9GAST</name>
<feature type="compositionally biased region" description="Basic and acidic residues" evidence="1">
    <location>
        <begin position="33"/>
        <end position="43"/>
    </location>
</feature>
<sequence length="198" mass="21314">DDDDDDDYTDDVYDDNDDDDEDVGYNVGYNDNKNNDRGEKHNDFPQPTSPPTLPHFSFLFPLPSLFRHLKQHRGDVRKYMELHRPGSHHGVGGTVASVSASSSPATGALPAAGPVPAPPQQRDFSLLGALQVGRVMVGRDSNLRQKGLMQNQNGSSKHGDVGSESALRCAGTLLSLIRAVPPSPGPDGEPKSLRSPCC</sequence>
<evidence type="ECO:0000313" key="2">
    <source>
        <dbReference type="EMBL" id="GFN95823.1"/>
    </source>
</evidence>
<feature type="non-terminal residue" evidence="2">
    <location>
        <position position="1"/>
    </location>
</feature>
<gene>
    <name evidence="2" type="ORF">PoB_002232900</name>
</gene>
<evidence type="ECO:0000256" key="1">
    <source>
        <dbReference type="SAM" id="MobiDB-lite"/>
    </source>
</evidence>
<feature type="compositionally biased region" description="Acidic residues" evidence="1">
    <location>
        <begin position="1"/>
        <end position="23"/>
    </location>
</feature>
<organism evidence="2 3">
    <name type="scientific">Plakobranchus ocellatus</name>
    <dbReference type="NCBI Taxonomy" id="259542"/>
    <lineage>
        <taxon>Eukaryota</taxon>
        <taxon>Metazoa</taxon>
        <taxon>Spiralia</taxon>
        <taxon>Lophotrochozoa</taxon>
        <taxon>Mollusca</taxon>
        <taxon>Gastropoda</taxon>
        <taxon>Heterobranchia</taxon>
        <taxon>Euthyneura</taxon>
        <taxon>Panpulmonata</taxon>
        <taxon>Sacoglossa</taxon>
        <taxon>Placobranchoidea</taxon>
        <taxon>Plakobranchidae</taxon>
        <taxon>Plakobranchus</taxon>
    </lineage>
</organism>
<dbReference type="EMBL" id="BLXT01002542">
    <property type="protein sequence ID" value="GFN95823.1"/>
    <property type="molecule type" value="Genomic_DNA"/>
</dbReference>
<keyword evidence="3" id="KW-1185">Reference proteome</keyword>
<protein>
    <submittedName>
        <fullName evidence="2">Uncharacterized protein</fullName>
    </submittedName>
</protein>
<dbReference type="Proteomes" id="UP000735302">
    <property type="component" value="Unassembled WGS sequence"/>
</dbReference>
<feature type="region of interest" description="Disordered" evidence="1">
    <location>
        <begin position="1"/>
        <end position="52"/>
    </location>
</feature>
<feature type="region of interest" description="Disordered" evidence="1">
    <location>
        <begin position="94"/>
        <end position="120"/>
    </location>
</feature>
<dbReference type="AlphaFoldDB" id="A0AAV3ZN56"/>
<proteinExistence type="predicted"/>
<feature type="compositionally biased region" description="Low complexity" evidence="1">
    <location>
        <begin position="94"/>
        <end position="112"/>
    </location>
</feature>
<comment type="caution">
    <text evidence="2">The sequence shown here is derived from an EMBL/GenBank/DDBJ whole genome shotgun (WGS) entry which is preliminary data.</text>
</comment>
<feature type="region of interest" description="Disordered" evidence="1">
    <location>
        <begin position="179"/>
        <end position="198"/>
    </location>
</feature>
<reference evidence="2 3" key="1">
    <citation type="journal article" date="2021" name="Elife">
        <title>Chloroplast acquisition without the gene transfer in kleptoplastic sea slugs, Plakobranchus ocellatus.</title>
        <authorList>
            <person name="Maeda T."/>
            <person name="Takahashi S."/>
            <person name="Yoshida T."/>
            <person name="Shimamura S."/>
            <person name="Takaki Y."/>
            <person name="Nagai Y."/>
            <person name="Toyoda A."/>
            <person name="Suzuki Y."/>
            <person name="Arimoto A."/>
            <person name="Ishii H."/>
            <person name="Satoh N."/>
            <person name="Nishiyama T."/>
            <person name="Hasebe M."/>
            <person name="Maruyama T."/>
            <person name="Minagawa J."/>
            <person name="Obokata J."/>
            <person name="Shigenobu S."/>
        </authorList>
    </citation>
    <scope>NUCLEOTIDE SEQUENCE [LARGE SCALE GENOMIC DNA]</scope>
</reference>